<accession>A0A9Q5V7D2</accession>
<name>A0A9Q5V7D2_PISSA</name>
<gene>
    <name evidence="10" type="primary">oppB</name>
    <name evidence="10" type="ORF">Psal009_02665</name>
</gene>
<keyword evidence="6 8" id="KW-0472">Membrane</keyword>
<dbReference type="PANTHER" id="PTHR43163:SF6">
    <property type="entry name" value="DIPEPTIDE TRANSPORT SYSTEM PERMEASE PROTEIN DPPB-RELATED"/>
    <property type="match status" value="1"/>
</dbReference>
<keyword evidence="11" id="KW-1185">Reference proteome</keyword>
<reference evidence="10 11" key="1">
    <citation type="submission" date="2019-04" db="EMBL/GenBank/DDBJ databases">
        <title>Complete genome sequencing of Piscirickettsia salmonis strain Psal-009.</title>
        <authorList>
            <person name="Schober I."/>
            <person name="Bunk B."/>
            <person name="Sproer C."/>
            <person name="Carril G.P."/>
            <person name="Riedel T."/>
            <person name="Flores-Herrera P.A."/>
            <person name="Nourdin-Galindo G."/>
            <person name="Marshall S.H."/>
            <person name="Overmann J."/>
        </authorList>
    </citation>
    <scope>NUCLEOTIDE SEQUENCE [LARGE SCALE GENOMIC DNA]</scope>
    <source>
        <strain evidence="10 11">Psal-009</strain>
    </source>
</reference>
<dbReference type="RefSeq" id="WP_016212612.1">
    <property type="nucleotide sequence ID" value="NZ_CP013773.1"/>
</dbReference>
<evidence type="ECO:0000259" key="9">
    <source>
        <dbReference type="Pfam" id="PF00528"/>
    </source>
</evidence>
<dbReference type="InterPro" id="IPR000515">
    <property type="entry name" value="MetI-like"/>
</dbReference>
<feature type="transmembrane region" description="Helical" evidence="8">
    <location>
        <begin position="6"/>
        <end position="34"/>
    </location>
</feature>
<dbReference type="PANTHER" id="PTHR43163">
    <property type="entry name" value="DIPEPTIDE TRANSPORT SYSTEM PERMEASE PROTEIN DPPB-RELATED"/>
    <property type="match status" value="1"/>
</dbReference>
<dbReference type="Proteomes" id="UP000422232">
    <property type="component" value="Chromosome"/>
</dbReference>
<dbReference type="GO" id="GO:0055085">
    <property type="term" value="P:transmembrane transport"/>
    <property type="evidence" value="ECO:0007669"/>
    <property type="project" value="InterPro"/>
</dbReference>
<proteinExistence type="inferred from homology"/>
<evidence type="ECO:0000256" key="7">
    <source>
        <dbReference type="ARBA" id="ARBA00024202"/>
    </source>
</evidence>
<feature type="domain" description="ABC transmembrane type-1" evidence="9">
    <location>
        <begin position="2"/>
        <end position="76"/>
    </location>
</feature>
<protein>
    <submittedName>
        <fullName evidence="10">Oligopeptide transport system permease protein OppB</fullName>
    </submittedName>
</protein>
<evidence type="ECO:0000256" key="2">
    <source>
        <dbReference type="ARBA" id="ARBA00022448"/>
    </source>
</evidence>
<dbReference type="GeneID" id="66740200"/>
<evidence type="ECO:0000256" key="6">
    <source>
        <dbReference type="ARBA" id="ARBA00023136"/>
    </source>
</evidence>
<comment type="similarity">
    <text evidence="7">Belongs to the binding-protein-dependent transport system permease family. OppBC subfamily.</text>
</comment>
<dbReference type="EMBL" id="CP038908">
    <property type="protein sequence ID" value="QGO06741.1"/>
    <property type="molecule type" value="Genomic_DNA"/>
</dbReference>
<evidence type="ECO:0000313" key="11">
    <source>
        <dbReference type="Proteomes" id="UP000422232"/>
    </source>
</evidence>
<dbReference type="Pfam" id="PF00528">
    <property type="entry name" value="BPD_transp_1"/>
    <property type="match status" value="1"/>
</dbReference>
<dbReference type="AlphaFoldDB" id="A0A9Q5V7D2"/>
<evidence type="ECO:0000256" key="3">
    <source>
        <dbReference type="ARBA" id="ARBA00022475"/>
    </source>
</evidence>
<keyword evidence="4 8" id="KW-0812">Transmembrane</keyword>
<keyword evidence="2" id="KW-0813">Transport</keyword>
<evidence type="ECO:0000256" key="4">
    <source>
        <dbReference type="ARBA" id="ARBA00022692"/>
    </source>
</evidence>
<comment type="subcellular location">
    <subcellularLocation>
        <location evidence="1">Cell membrane</location>
        <topology evidence="1">Multi-pass membrane protein</topology>
    </subcellularLocation>
</comment>
<organism evidence="10 11">
    <name type="scientific">Piscirickettsia salmonis</name>
    <dbReference type="NCBI Taxonomy" id="1238"/>
    <lineage>
        <taxon>Bacteria</taxon>
        <taxon>Pseudomonadati</taxon>
        <taxon>Pseudomonadota</taxon>
        <taxon>Gammaproteobacteria</taxon>
        <taxon>Thiotrichales</taxon>
        <taxon>Piscirickettsiaceae</taxon>
        <taxon>Piscirickettsia</taxon>
    </lineage>
</organism>
<evidence type="ECO:0000256" key="1">
    <source>
        <dbReference type="ARBA" id="ARBA00004651"/>
    </source>
</evidence>
<keyword evidence="3" id="KW-1003">Cell membrane</keyword>
<dbReference type="GO" id="GO:0005886">
    <property type="term" value="C:plasma membrane"/>
    <property type="evidence" value="ECO:0007669"/>
    <property type="project" value="UniProtKB-SubCell"/>
</dbReference>
<evidence type="ECO:0000256" key="5">
    <source>
        <dbReference type="ARBA" id="ARBA00022989"/>
    </source>
</evidence>
<feature type="transmembrane region" description="Helical" evidence="8">
    <location>
        <begin position="46"/>
        <end position="71"/>
    </location>
</feature>
<keyword evidence="5 8" id="KW-1133">Transmembrane helix</keyword>
<evidence type="ECO:0000256" key="8">
    <source>
        <dbReference type="SAM" id="Phobius"/>
    </source>
</evidence>
<evidence type="ECO:0000313" key="10">
    <source>
        <dbReference type="EMBL" id="QGO06741.1"/>
    </source>
</evidence>
<sequence length="77" mass="8342">MPVISYLGPAMAAVITGSVVVEQIFGLPGIGTLLVQAATNRDYTTVLGLTILFGAMIVFFNFLVDILYAFLDPKIRY</sequence>